<name>A0A517YTM3_9BACT</name>
<dbReference type="AlphaFoldDB" id="A0A517YTM3"/>
<keyword evidence="2" id="KW-1185">Reference proteome</keyword>
<sequence length="124" mass="13987">MNLKAAKQLQEAQVKYGSLIPATTAARILGCDVKTIQRLALHVKYQDNDEVPPIRGVKLDGESRLLVSANDVLANVQYAESCVTDRAELTAQGFIKGLHNWRHRRMLRVQRESDLRKKIGTNYT</sequence>
<evidence type="ECO:0000313" key="2">
    <source>
        <dbReference type="Proteomes" id="UP000317369"/>
    </source>
</evidence>
<gene>
    <name evidence="1" type="ORF">KS4_16190</name>
</gene>
<reference evidence="1 2" key="1">
    <citation type="submission" date="2019-02" db="EMBL/GenBank/DDBJ databases">
        <title>Deep-cultivation of Planctomycetes and their phenomic and genomic characterization uncovers novel biology.</title>
        <authorList>
            <person name="Wiegand S."/>
            <person name="Jogler M."/>
            <person name="Boedeker C."/>
            <person name="Pinto D."/>
            <person name="Vollmers J."/>
            <person name="Rivas-Marin E."/>
            <person name="Kohn T."/>
            <person name="Peeters S.H."/>
            <person name="Heuer A."/>
            <person name="Rast P."/>
            <person name="Oberbeckmann S."/>
            <person name="Bunk B."/>
            <person name="Jeske O."/>
            <person name="Meyerdierks A."/>
            <person name="Storesund J.E."/>
            <person name="Kallscheuer N."/>
            <person name="Luecker S."/>
            <person name="Lage O.M."/>
            <person name="Pohl T."/>
            <person name="Merkel B.J."/>
            <person name="Hornburger P."/>
            <person name="Mueller R.-W."/>
            <person name="Bruemmer F."/>
            <person name="Labrenz M."/>
            <person name="Spormann A.M."/>
            <person name="Op den Camp H."/>
            <person name="Overmann J."/>
            <person name="Amann R."/>
            <person name="Jetten M.S.M."/>
            <person name="Mascher T."/>
            <person name="Medema M.H."/>
            <person name="Devos D.P."/>
            <person name="Kaster A.-K."/>
            <person name="Ovreas L."/>
            <person name="Rohde M."/>
            <person name="Galperin M.Y."/>
            <person name="Jogler C."/>
        </authorList>
    </citation>
    <scope>NUCLEOTIDE SEQUENCE [LARGE SCALE GENOMIC DNA]</scope>
    <source>
        <strain evidence="1 2">KS4</strain>
    </source>
</reference>
<dbReference type="EMBL" id="CP036425">
    <property type="protein sequence ID" value="QDU33568.1"/>
    <property type="molecule type" value="Genomic_DNA"/>
</dbReference>
<organism evidence="1 2">
    <name type="scientific">Poriferisphaera corsica</name>
    <dbReference type="NCBI Taxonomy" id="2528020"/>
    <lineage>
        <taxon>Bacteria</taxon>
        <taxon>Pseudomonadati</taxon>
        <taxon>Planctomycetota</taxon>
        <taxon>Phycisphaerae</taxon>
        <taxon>Phycisphaerales</taxon>
        <taxon>Phycisphaeraceae</taxon>
        <taxon>Poriferisphaera</taxon>
    </lineage>
</organism>
<evidence type="ECO:0000313" key="1">
    <source>
        <dbReference type="EMBL" id="QDU33568.1"/>
    </source>
</evidence>
<protein>
    <submittedName>
        <fullName evidence="1">Uncharacterized protein</fullName>
    </submittedName>
</protein>
<dbReference type="RefSeq" id="WP_145076706.1">
    <property type="nucleotide sequence ID" value="NZ_CP036425.1"/>
</dbReference>
<dbReference type="KEGG" id="pcor:KS4_16190"/>
<dbReference type="Proteomes" id="UP000317369">
    <property type="component" value="Chromosome"/>
</dbReference>
<accession>A0A517YTM3</accession>
<proteinExistence type="predicted"/>